<dbReference type="STRING" id="361279.SAMN05421663_10519"/>
<dbReference type="GO" id="GO:0005886">
    <property type="term" value="C:plasma membrane"/>
    <property type="evidence" value="ECO:0007669"/>
    <property type="project" value="UniProtKB-SubCell"/>
</dbReference>
<protein>
    <submittedName>
        <fullName evidence="10">Drug resistance transporter, EmrB/QacA subfamily</fullName>
    </submittedName>
</protein>
<name>A0A1G6QCB6_9BACI</name>
<keyword evidence="6 8" id="KW-1133">Transmembrane helix</keyword>
<dbReference type="PANTHER" id="PTHR42718">
    <property type="entry name" value="MAJOR FACILITATOR SUPERFAMILY MULTIDRUG TRANSPORTER MFSC"/>
    <property type="match status" value="1"/>
</dbReference>
<gene>
    <name evidence="10" type="ORF">SAMN05421663_10519</name>
</gene>
<feature type="transmembrane region" description="Helical" evidence="8">
    <location>
        <begin position="309"/>
        <end position="330"/>
    </location>
</feature>
<dbReference type="Proteomes" id="UP000198666">
    <property type="component" value="Unassembled WGS sequence"/>
</dbReference>
<evidence type="ECO:0000256" key="1">
    <source>
        <dbReference type="ARBA" id="ARBA00004651"/>
    </source>
</evidence>
<evidence type="ECO:0000256" key="3">
    <source>
        <dbReference type="ARBA" id="ARBA00022448"/>
    </source>
</evidence>
<feature type="transmembrane region" description="Helical" evidence="8">
    <location>
        <begin position="274"/>
        <end position="297"/>
    </location>
</feature>
<dbReference type="InterPro" id="IPR005829">
    <property type="entry name" value="Sugar_transporter_CS"/>
</dbReference>
<dbReference type="NCBIfam" id="TIGR00711">
    <property type="entry name" value="efflux_EmrB"/>
    <property type="match status" value="1"/>
</dbReference>
<keyword evidence="7 8" id="KW-0472">Membrane</keyword>
<evidence type="ECO:0000256" key="8">
    <source>
        <dbReference type="SAM" id="Phobius"/>
    </source>
</evidence>
<dbReference type="InterPro" id="IPR011701">
    <property type="entry name" value="MFS"/>
</dbReference>
<feature type="transmembrane region" description="Helical" evidence="8">
    <location>
        <begin position="12"/>
        <end position="31"/>
    </location>
</feature>
<dbReference type="InterPro" id="IPR004638">
    <property type="entry name" value="EmrB-like"/>
</dbReference>
<feature type="transmembrane region" description="Helical" evidence="8">
    <location>
        <begin position="84"/>
        <end position="107"/>
    </location>
</feature>
<feature type="transmembrane region" description="Helical" evidence="8">
    <location>
        <begin position="51"/>
        <end position="72"/>
    </location>
</feature>
<dbReference type="EMBL" id="FMZB01000005">
    <property type="protein sequence ID" value="SDC89841.1"/>
    <property type="molecule type" value="Genomic_DNA"/>
</dbReference>
<dbReference type="InterPro" id="IPR020846">
    <property type="entry name" value="MFS_dom"/>
</dbReference>
<dbReference type="SUPFAM" id="SSF103473">
    <property type="entry name" value="MFS general substrate transporter"/>
    <property type="match status" value="1"/>
</dbReference>
<dbReference type="CDD" id="cd17503">
    <property type="entry name" value="MFS_LmrB_MDR_like"/>
    <property type="match status" value="1"/>
</dbReference>
<evidence type="ECO:0000256" key="2">
    <source>
        <dbReference type="ARBA" id="ARBA00008537"/>
    </source>
</evidence>
<keyword evidence="4" id="KW-1003">Cell membrane</keyword>
<dbReference type="Gene3D" id="1.20.1250.20">
    <property type="entry name" value="MFS general substrate transporter like domains"/>
    <property type="match status" value="1"/>
</dbReference>
<comment type="subcellular location">
    <subcellularLocation>
        <location evidence="1">Cell membrane</location>
        <topology evidence="1">Multi-pass membrane protein</topology>
    </subcellularLocation>
</comment>
<dbReference type="Pfam" id="PF07690">
    <property type="entry name" value="MFS_1"/>
    <property type="match status" value="1"/>
</dbReference>
<feature type="transmembrane region" description="Helical" evidence="8">
    <location>
        <begin position="447"/>
        <end position="467"/>
    </location>
</feature>
<dbReference type="Gene3D" id="1.20.1720.10">
    <property type="entry name" value="Multidrug resistance protein D"/>
    <property type="match status" value="1"/>
</dbReference>
<feature type="transmembrane region" description="Helical" evidence="8">
    <location>
        <begin position="234"/>
        <end position="253"/>
    </location>
</feature>
<dbReference type="AlphaFoldDB" id="A0A1G6QCB6"/>
<keyword evidence="11" id="KW-1185">Reference proteome</keyword>
<dbReference type="PRINTS" id="PR01036">
    <property type="entry name" value="TCRTETB"/>
</dbReference>
<dbReference type="PROSITE" id="PS00217">
    <property type="entry name" value="SUGAR_TRANSPORT_2"/>
    <property type="match status" value="1"/>
</dbReference>
<feature type="transmembrane region" description="Helical" evidence="8">
    <location>
        <begin position="203"/>
        <end position="222"/>
    </location>
</feature>
<reference evidence="11" key="1">
    <citation type="submission" date="2016-10" db="EMBL/GenBank/DDBJ databases">
        <authorList>
            <person name="Varghese N."/>
            <person name="Submissions S."/>
        </authorList>
    </citation>
    <scope>NUCLEOTIDE SEQUENCE [LARGE SCALE GENOMIC DNA]</scope>
    <source>
        <strain evidence="11">DSM 21620</strain>
    </source>
</reference>
<feature type="domain" description="Major facilitator superfamily (MFS) profile" evidence="9">
    <location>
        <begin position="18"/>
        <end position="470"/>
    </location>
</feature>
<evidence type="ECO:0000256" key="4">
    <source>
        <dbReference type="ARBA" id="ARBA00022475"/>
    </source>
</evidence>
<feature type="transmembrane region" description="Helical" evidence="8">
    <location>
        <begin position="404"/>
        <end position="422"/>
    </location>
</feature>
<evidence type="ECO:0000256" key="7">
    <source>
        <dbReference type="ARBA" id="ARBA00023136"/>
    </source>
</evidence>
<evidence type="ECO:0000313" key="10">
    <source>
        <dbReference type="EMBL" id="SDC89841.1"/>
    </source>
</evidence>
<dbReference type="GO" id="GO:0022857">
    <property type="term" value="F:transmembrane transporter activity"/>
    <property type="evidence" value="ECO:0007669"/>
    <property type="project" value="InterPro"/>
</dbReference>
<sequence length="483" mass="51819">MRAVGSMDVRKLESKWLVVVAVLFGTFTVILNNSMLNPALPSLISTFDANAVSVGWILTIFMVAMGMTMPVTGYLGDRFGKKSIYLLGLVVFLAGSVFGSFSVSLPFVITARFIQGIGGGLMMPISMALIFQAFPKQERGLAVGVYGVAAMVAPAIGPTIGGVLIAYLPWPFLFAFNLPFGLLGLVLASRYLKSTAADPHRRFDKGGFVFVTLGIGLVLYALGRGQTLDMLLSASNLALIIAGILALAFFVYYERCKEQPLLELSVFRNPTYAVSIAVTATASIGLFSGIFLLPLLIQNVYGLSEIQTGLLFLPAALLSGAMMSLGGRLLDKKGPRWVVPPGLLILALSTFLIGNLSLSTPFWLILVINMIRGAGLGLSNMPATTAGMNDIPEHLVSQGSAMNNVLRQIFSAFGIVFFSIYFEVRRAHLSAAGETVQQASLQSINEAFVISGILMLIMVPVSFIMRYKTEKQQVQKAKGVSNG</sequence>
<organism evidence="10 11">
    <name type="scientific">Terribacillus halophilus</name>
    <dbReference type="NCBI Taxonomy" id="361279"/>
    <lineage>
        <taxon>Bacteria</taxon>
        <taxon>Bacillati</taxon>
        <taxon>Bacillota</taxon>
        <taxon>Bacilli</taxon>
        <taxon>Bacillales</taxon>
        <taxon>Bacillaceae</taxon>
        <taxon>Terribacillus</taxon>
    </lineage>
</organism>
<dbReference type="InterPro" id="IPR036259">
    <property type="entry name" value="MFS_trans_sf"/>
</dbReference>
<keyword evidence="3" id="KW-0813">Transport</keyword>
<evidence type="ECO:0000259" key="9">
    <source>
        <dbReference type="PROSITE" id="PS50850"/>
    </source>
</evidence>
<feature type="transmembrane region" description="Helical" evidence="8">
    <location>
        <begin position="172"/>
        <end position="191"/>
    </location>
</feature>
<dbReference type="PROSITE" id="PS50850">
    <property type="entry name" value="MFS"/>
    <property type="match status" value="1"/>
</dbReference>
<proteinExistence type="inferred from homology"/>
<dbReference type="PANTHER" id="PTHR42718:SF9">
    <property type="entry name" value="MAJOR FACILITATOR SUPERFAMILY MULTIDRUG TRANSPORTER MFSC"/>
    <property type="match status" value="1"/>
</dbReference>
<feature type="transmembrane region" description="Helical" evidence="8">
    <location>
        <begin position="143"/>
        <end position="166"/>
    </location>
</feature>
<evidence type="ECO:0000313" key="11">
    <source>
        <dbReference type="Proteomes" id="UP000198666"/>
    </source>
</evidence>
<feature type="transmembrane region" description="Helical" evidence="8">
    <location>
        <begin position="337"/>
        <end position="356"/>
    </location>
</feature>
<accession>A0A1G6QCB6</accession>
<evidence type="ECO:0000256" key="5">
    <source>
        <dbReference type="ARBA" id="ARBA00022692"/>
    </source>
</evidence>
<keyword evidence="5 8" id="KW-0812">Transmembrane</keyword>
<feature type="transmembrane region" description="Helical" evidence="8">
    <location>
        <begin position="113"/>
        <end position="131"/>
    </location>
</feature>
<evidence type="ECO:0000256" key="6">
    <source>
        <dbReference type="ARBA" id="ARBA00022989"/>
    </source>
</evidence>
<comment type="similarity">
    <text evidence="2">Belongs to the major facilitator superfamily. EmrB family.</text>
</comment>